<dbReference type="AlphaFoldDB" id="A0A0G3GTW8"/>
<proteinExistence type="predicted"/>
<accession>A0A0G3GTW8</accession>
<dbReference type="Proteomes" id="UP000035368">
    <property type="component" value="Chromosome"/>
</dbReference>
<sequence>MKDPTRIPQLTAEIERLWSALPNHCLGDLIGLIGYEHLGEEELPARLTELRRQFPARVSECEGPCVVRTDSHDIAIHGSTAILREVGPRPGRPSIWELSEVGAAQVSWPLRLIDATGSAHTYGIVRSITPLNPEVPTKLDTADRGFRIFVAELSDGTRLLISKKLFAYVQQRRELDVKEWSWRKLEGLTRGQQLRMITTGGEVEELGTVDRVWVVG</sequence>
<dbReference type="OrthoDB" id="4415055at2"/>
<gene>
    <name evidence="1" type="ORF">CEPID_02005</name>
</gene>
<dbReference type="RefSeq" id="WP_047239529.1">
    <property type="nucleotide sequence ID" value="NZ_CP011541.1"/>
</dbReference>
<keyword evidence="2" id="KW-1185">Reference proteome</keyword>
<dbReference type="KEGG" id="cei:CEPID_02005"/>
<protein>
    <submittedName>
        <fullName evidence="1">Uncharacterized protein</fullName>
    </submittedName>
</protein>
<reference evidence="1 2" key="1">
    <citation type="submission" date="2015-05" db="EMBL/GenBank/DDBJ databases">
        <title>Complete genome sequence of Corynebacterium epidermidicanis DSM 45586, isolated from the skin of a dog suffering from pruritus.</title>
        <authorList>
            <person name="Ruckert C."/>
            <person name="Albersmeier A."/>
            <person name="Winkler A."/>
            <person name="Tauch A."/>
        </authorList>
    </citation>
    <scope>NUCLEOTIDE SEQUENCE [LARGE SCALE GENOMIC DNA]</scope>
    <source>
        <strain evidence="1 2">DSM 45586</strain>
    </source>
</reference>
<evidence type="ECO:0000313" key="2">
    <source>
        <dbReference type="Proteomes" id="UP000035368"/>
    </source>
</evidence>
<dbReference type="STRING" id="1050174.CEPID_02005"/>
<dbReference type="EMBL" id="CP011541">
    <property type="protein sequence ID" value="AKK02282.1"/>
    <property type="molecule type" value="Genomic_DNA"/>
</dbReference>
<name>A0A0G3GTW8_9CORY</name>
<evidence type="ECO:0000313" key="1">
    <source>
        <dbReference type="EMBL" id="AKK02282.1"/>
    </source>
</evidence>
<organism evidence="1 2">
    <name type="scientific">Corynebacterium epidermidicanis</name>
    <dbReference type="NCBI Taxonomy" id="1050174"/>
    <lineage>
        <taxon>Bacteria</taxon>
        <taxon>Bacillati</taxon>
        <taxon>Actinomycetota</taxon>
        <taxon>Actinomycetes</taxon>
        <taxon>Mycobacteriales</taxon>
        <taxon>Corynebacteriaceae</taxon>
        <taxon>Corynebacterium</taxon>
    </lineage>
</organism>
<dbReference type="PATRIC" id="fig|1050174.4.peg.404"/>